<comment type="caution">
    <text evidence="11">The sequence shown here is derived from an EMBL/GenBank/DDBJ whole genome shotgun (WGS) entry which is preliminary data.</text>
</comment>
<evidence type="ECO:0000256" key="2">
    <source>
        <dbReference type="ARBA" id="ARBA00022723"/>
    </source>
</evidence>
<feature type="non-terminal residue" evidence="11">
    <location>
        <position position="1"/>
    </location>
</feature>
<dbReference type="Proteomes" id="UP000232688">
    <property type="component" value="Unassembled WGS sequence"/>
</dbReference>
<evidence type="ECO:0000256" key="1">
    <source>
        <dbReference type="ARBA" id="ARBA00004123"/>
    </source>
</evidence>
<dbReference type="SMART" id="SM00343">
    <property type="entry name" value="ZnF_C2HC"/>
    <property type="match status" value="1"/>
</dbReference>
<dbReference type="Proteomes" id="UP000232722">
    <property type="component" value="Unassembled WGS sequence"/>
</dbReference>
<evidence type="ECO:0000256" key="6">
    <source>
        <dbReference type="PROSITE-ProRule" id="PRU00047"/>
    </source>
</evidence>
<dbReference type="PROSITE" id="PS50158">
    <property type="entry name" value="ZF_CCHC"/>
    <property type="match status" value="1"/>
</dbReference>
<evidence type="ECO:0000256" key="7">
    <source>
        <dbReference type="SAM" id="MobiDB-lite"/>
    </source>
</evidence>
<dbReference type="InterPro" id="IPR036875">
    <property type="entry name" value="Znf_CCHC_sf"/>
</dbReference>
<dbReference type="AlphaFoldDB" id="A0A2N0SAX1"/>
<dbReference type="Pfam" id="PF13696">
    <property type="entry name" value="zf-CCHC_2"/>
    <property type="match status" value="1"/>
</dbReference>
<evidence type="ECO:0000259" key="8">
    <source>
        <dbReference type="PROSITE" id="PS50158"/>
    </source>
</evidence>
<dbReference type="VEuPathDB" id="FungiDB:FUN_013300"/>
<evidence type="ECO:0000256" key="3">
    <source>
        <dbReference type="ARBA" id="ARBA00022771"/>
    </source>
</evidence>
<feature type="compositionally biased region" description="Polar residues" evidence="7">
    <location>
        <begin position="95"/>
        <end position="141"/>
    </location>
</feature>
<evidence type="ECO:0000256" key="5">
    <source>
        <dbReference type="ARBA" id="ARBA00023242"/>
    </source>
</evidence>
<dbReference type="GO" id="GO:0003676">
    <property type="term" value="F:nucleic acid binding"/>
    <property type="evidence" value="ECO:0007669"/>
    <property type="project" value="InterPro"/>
</dbReference>
<feature type="domain" description="DWNN" evidence="9">
    <location>
        <begin position="3"/>
        <end position="75"/>
    </location>
</feature>
<dbReference type="Gene3D" id="3.30.40.10">
    <property type="entry name" value="Zinc/RING finger domain, C3HC4 (zinc finger)"/>
    <property type="match status" value="1"/>
</dbReference>
<dbReference type="GO" id="GO:0016567">
    <property type="term" value="P:protein ubiquitination"/>
    <property type="evidence" value="ECO:0007669"/>
    <property type="project" value="InterPro"/>
</dbReference>
<evidence type="ECO:0000259" key="9">
    <source>
        <dbReference type="PROSITE" id="PS51282"/>
    </source>
</evidence>
<comment type="subcellular location">
    <subcellularLocation>
        <location evidence="1">Nucleus</location>
    </subcellularLocation>
</comment>
<dbReference type="GO" id="GO:0008270">
    <property type="term" value="F:zinc ion binding"/>
    <property type="evidence" value="ECO:0007669"/>
    <property type="project" value="UniProtKB-KW"/>
</dbReference>
<gene>
    <name evidence="11" type="ORF">RhiirA1_490551</name>
    <name evidence="10" type="ORF">RhiirA5_452138</name>
</gene>
<accession>A0A2N0SAX1</accession>
<dbReference type="Gene3D" id="4.10.60.10">
    <property type="entry name" value="Zinc finger, CCHC-type"/>
    <property type="match status" value="1"/>
</dbReference>
<feature type="region of interest" description="Disordered" evidence="7">
    <location>
        <begin position="163"/>
        <end position="182"/>
    </location>
</feature>
<sequence length="323" mass="36394">SQIYYKFKSAKDYDNITFDGLGISVFDAKKEILVAKRLKGNDFDIVVSHAESGEDYQEDTALIPRNTPIVVRRVPTKPGKGTAHRYLEGAPTAPRNVTTGNRVNYGNVNGSMSKTFDSSKQHQTQTSRPSPVPTTNQTSGEEQTEEDRRIAAMFAQSSEFWEKTQEQMASKPALRRPNQPRPQVKQQIQKALPPNYVCYRCGQKGHWIQACPTNGDRSFDHMKVRKTTGIPRSFLQKVEQVPPGKGVLVTQDGNLVIAQANDAAWQKFHARQKSYVTTNEVLEDTFPVPHELQCMICARLLREAVITPCCQASFCDECTYRYC</sequence>
<keyword evidence="5" id="KW-0539">Nucleus</keyword>
<dbReference type="InterPro" id="IPR001878">
    <property type="entry name" value="Znf_CCHC"/>
</dbReference>
<dbReference type="GO" id="GO:0061630">
    <property type="term" value="F:ubiquitin protein ligase activity"/>
    <property type="evidence" value="ECO:0007669"/>
    <property type="project" value="InterPro"/>
</dbReference>
<name>A0A2N0SAX1_9GLOM</name>
<evidence type="ECO:0000313" key="12">
    <source>
        <dbReference type="Proteomes" id="UP000232688"/>
    </source>
</evidence>
<evidence type="ECO:0000313" key="11">
    <source>
        <dbReference type="EMBL" id="PKC72681.1"/>
    </source>
</evidence>
<dbReference type="PANTHER" id="PTHR15439:SF0">
    <property type="entry name" value="CELL DIVISION CYCLE AND APOPTOSIS REGULATOR PROTEIN 1-RELATED"/>
    <property type="match status" value="1"/>
</dbReference>
<dbReference type="InterPro" id="IPR013083">
    <property type="entry name" value="Znf_RING/FYVE/PHD"/>
</dbReference>
<dbReference type="SUPFAM" id="SSF57756">
    <property type="entry name" value="Retrovirus zinc finger-like domains"/>
    <property type="match status" value="1"/>
</dbReference>
<dbReference type="InterPro" id="IPR014891">
    <property type="entry name" value="DWNN_domain"/>
</dbReference>
<dbReference type="PANTHER" id="PTHR15439">
    <property type="entry name" value="RETINOBLASTOMA-BINDING PROTEIN 6"/>
    <property type="match status" value="1"/>
</dbReference>
<proteinExistence type="predicted"/>
<dbReference type="EMBL" id="LLXH01000116">
    <property type="protein sequence ID" value="PKC72681.1"/>
    <property type="molecule type" value="Genomic_DNA"/>
</dbReference>
<reference evidence="11 12" key="3">
    <citation type="submission" date="2017-10" db="EMBL/GenBank/DDBJ databases">
        <title>Extensive intraspecific genome diversity in a model arbuscular mycorrhizal fungus.</title>
        <authorList>
            <person name="Chen E.C.H."/>
            <person name="Morin E."/>
            <person name="Baudet D."/>
            <person name="Noel J."/>
            <person name="Ndikumana S."/>
            <person name="Charron P."/>
            <person name="St-Onge C."/>
            <person name="Giorgi J."/>
            <person name="Grigoriev I.V."/>
            <person name="Roux C."/>
            <person name="Martin F.M."/>
            <person name="Corradi N."/>
        </authorList>
    </citation>
    <scope>NUCLEOTIDE SEQUENCE [LARGE SCALE GENOMIC DNA]</scope>
    <source>
        <strain evidence="11 12">A1</strain>
    </source>
</reference>
<dbReference type="SMART" id="SM01180">
    <property type="entry name" value="DWNN"/>
    <property type="match status" value="1"/>
</dbReference>
<dbReference type="SUPFAM" id="SSF57850">
    <property type="entry name" value="RING/U-box"/>
    <property type="match status" value="1"/>
</dbReference>
<evidence type="ECO:0000313" key="10">
    <source>
        <dbReference type="EMBL" id="PKC14694.1"/>
    </source>
</evidence>
<dbReference type="VEuPathDB" id="FungiDB:RhiirFUN_020171"/>
<reference evidence="10 13" key="1">
    <citation type="submission" date="2016-04" db="EMBL/GenBank/DDBJ databases">
        <title>Genome analyses suggest a sexual origin of heterokaryosis in a supposedly ancient asexual fungus.</title>
        <authorList>
            <person name="Ropars J."/>
            <person name="Sedzielewska K."/>
            <person name="Noel J."/>
            <person name="Charron P."/>
            <person name="Farinelli L."/>
            <person name="Marton T."/>
            <person name="Kruger M."/>
            <person name="Pelin A."/>
            <person name="Brachmann A."/>
            <person name="Corradi N."/>
        </authorList>
    </citation>
    <scope>NUCLEOTIDE SEQUENCE [LARGE SCALE GENOMIC DNA]</scope>
    <source>
        <strain evidence="10 13">A5</strain>
    </source>
</reference>
<evidence type="ECO:0000256" key="4">
    <source>
        <dbReference type="ARBA" id="ARBA00022833"/>
    </source>
</evidence>
<feature type="domain" description="CCHC-type" evidence="8">
    <location>
        <begin position="198"/>
        <end position="212"/>
    </location>
</feature>
<dbReference type="GO" id="GO:0006511">
    <property type="term" value="P:ubiquitin-dependent protein catabolic process"/>
    <property type="evidence" value="ECO:0007669"/>
    <property type="project" value="TreeGrafter"/>
</dbReference>
<dbReference type="PROSITE" id="PS51282">
    <property type="entry name" value="DWNN"/>
    <property type="match status" value="1"/>
</dbReference>
<keyword evidence="3 6" id="KW-0863">Zinc-finger</keyword>
<dbReference type="VEuPathDB" id="FungiDB:RhiirA1_490551"/>
<reference evidence="11 12" key="4">
    <citation type="submission" date="2017-10" db="EMBL/GenBank/DDBJ databases">
        <title>Genome analyses suggest a sexual origin of heterokaryosis in a supposedly ancient asexual fungus.</title>
        <authorList>
            <person name="Corradi N."/>
            <person name="Sedzielewska K."/>
            <person name="Noel J."/>
            <person name="Charron P."/>
            <person name="Farinelli L."/>
            <person name="Marton T."/>
            <person name="Kruger M."/>
            <person name="Pelin A."/>
            <person name="Brachmann A."/>
            <person name="Corradi N."/>
        </authorList>
    </citation>
    <scope>NUCLEOTIDE SEQUENCE [LARGE SCALE GENOMIC DNA]</scope>
    <source>
        <strain evidence="11 12">A1</strain>
    </source>
</reference>
<dbReference type="Pfam" id="PF08783">
    <property type="entry name" value="DWNN"/>
    <property type="match status" value="1"/>
</dbReference>
<reference evidence="10 13" key="2">
    <citation type="submission" date="2017-09" db="EMBL/GenBank/DDBJ databases">
        <title>Extensive intraspecific genome diversity in a model arbuscular mycorrhizal fungus.</title>
        <authorList>
            <person name="Chen E.C."/>
            <person name="Morin E."/>
            <person name="Beaudet D."/>
            <person name="Noel J."/>
            <person name="Ndikumana S."/>
            <person name="Charron P."/>
            <person name="St-Onge C."/>
            <person name="Giorgi J."/>
            <person name="Grigoriev I.V."/>
            <person name="Roux C."/>
            <person name="Martin F.M."/>
            <person name="Corradi N."/>
        </authorList>
    </citation>
    <scope>NUCLEOTIDE SEQUENCE [LARGE SCALE GENOMIC DNA]</scope>
    <source>
        <strain evidence="10 13">A5</strain>
    </source>
</reference>
<dbReference type="InterPro" id="IPR033489">
    <property type="entry name" value="RBBP6"/>
</dbReference>
<dbReference type="GO" id="GO:0005634">
    <property type="term" value="C:nucleus"/>
    <property type="evidence" value="ECO:0007669"/>
    <property type="project" value="UniProtKB-SubCell"/>
</dbReference>
<organism evidence="11 12">
    <name type="scientific">Rhizophagus irregularis</name>
    <dbReference type="NCBI Taxonomy" id="588596"/>
    <lineage>
        <taxon>Eukaryota</taxon>
        <taxon>Fungi</taxon>
        <taxon>Fungi incertae sedis</taxon>
        <taxon>Mucoromycota</taxon>
        <taxon>Glomeromycotina</taxon>
        <taxon>Glomeromycetes</taxon>
        <taxon>Glomerales</taxon>
        <taxon>Glomeraceae</taxon>
        <taxon>Rhizophagus</taxon>
    </lineage>
</organism>
<keyword evidence="2" id="KW-0479">Metal-binding</keyword>
<dbReference type="InterPro" id="IPR025829">
    <property type="entry name" value="Zn_knuckle_CX2CX3GHX4C"/>
</dbReference>
<evidence type="ECO:0000313" key="13">
    <source>
        <dbReference type="Proteomes" id="UP000232722"/>
    </source>
</evidence>
<protein>
    <submittedName>
        <fullName evidence="11">DWNN-domain-containing protein</fullName>
    </submittedName>
</protein>
<feature type="region of interest" description="Disordered" evidence="7">
    <location>
        <begin position="76"/>
        <end position="147"/>
    </location>
</feature>
<dbReference type="EMBL" id="LLXJ01000123">
    <property type="protein sequence ID" value="PKC14694.1"/>
    <property type="molecule type" value="Genomic_DNA"/>
</dbReference>
<dbReference type="GO" id="GO:0006397">
    <property type="term" value="P:mRNA processing"/>
    <property type="evidence" value="ECO:0007669"/>
    <property type="project" value="InterPro"/>
</dbReference>
<dbReference type="Gene3D" id="3.10.20.90">
    <property type="entry name" value="Phosphatidylinositol 3-kinase Catalytic Subunit, Chain A, domain 1"/>
    <property type="match status" value="1"/>
</dbReference>
<keyword evidence="4" id="KW-0862">Zinc</keyword>
<dbReference type="CDD" id="cd16620">
    <property type="entry name" value="vRING-HC-C4C4_RBBP6"/>
    <property type="match status" value="1"/>
</dbReference>